<dbReference type="RefSeq" id="WP_304553992.1">
    <property type="nucleotide sequence ID" value="NZ_JAUQOP010000011.1"/>
</dbReference>
<keyword evidence="3 6" id="KW-0560">Oxidoreductase</keyword>
<dbReference type="Gene3D" id="3.40.605.10">
    <property type="entry name" value="Aldehyde Dehydrogenase, Chain A, domain 1"/>
    <property type="match status" value="1"/>
</dbReference>
<dbReference type="InterPro" id="IPR010061">
    <property type="entry name" value="MeMal-semiAld_DH"/>
</dbReference>
<accession>A0ABT9BXN0</accession>
<evidence type="ECO:0000256" key="1">
    <source>
        <dbReference type="ARBA" id="ARBA00009986"/>
    </source>
</evidence>
<feature type="domain" description="Aldehyde dehydrogenase" evidence="5">
    <location>
        <begin position="23"/>
        <end position="487"/>
    </location>
</feature>
<dbReference type="EMBL" id="JAUQOP010000011">
    <property type="protein sequence ID" value="MDO7897257.1"/>
    <property type="molecule type" value="Genomic_DNA"/>
</dbReference>
<reference evidence="6 7" key="1">
    <citation type="submission" date="2023-07" db="EMBL/GenBank/DDBJ databases">
        <title>Identification of four novel Pseudomonas species associated with bacterial leaf spot of cucurbits.</title>
        <authorList>
            <person name="Fullem K.R."/>
        </authorList>
    </citation>
    <scope>NUCLEOTIDE SEQUENCE [LARGE SCALE GENOMIC DNA]</scope>
    <source>
        <strain evidence="6 7">K18</strain>
    </source>
</reference>
<comment type="caution">
    <text evidence="6">The sequence shown here is derived from an EMBL/GenBank/DDBJ whole genome shotgun (WGS) entry which is preliminary data.</text>
</comment>
<protein>
    <recommendedName>
        <fullName evidence="2">methylmalonate-semialdehyde dehydrogenase (CoA acylating)</fullName>
        <ecNumber evidence="2">1.2.1.27</ecNumber>
    </recommendedName>
</protein>
<gene>
    <name evidence="6" type="ORF">Q6A48_10180</name>
</gene>
<organism evidence="6 7">
    <name type="scientific">Pseudomonas citrulli</name>
    <dbReference type="NCBI Taxonomy" id="3064347"/>
    <lineage>
        <taxon>Bacteria</taxon>
        <taxon>Pseudomonadati</taxon>
        <taxon>Pseudomonadota</taxon>
        <taxon>Gammaproteobacteria</taxon>
        <taxon>Pseudomonadales</taxon>
        <taxon>Pseudomonadaceae</taxon>
        <taxon>Pseudomonas</taxon>
    </lineage>
</organism>
<evidence type="ECO:0000256" key="2">
    <source>
        <dbReference type="ARBA" id="ARBA00013048"/>
    </source>
</evidence>
<evidence type="ECO:0000256" key="3">
    <source>
        <dbReference type="ARBA" id="ARBA00023002"/>
    </source>
</evidence>
<dbReference type="InterPro" id="IPR016163">
    <property type="entry name" value="Ald_DH_C"/>
</dbReference>
<proteinExistence type="inferred from homology"/>
<dbReference type="InterPro" id="IPR015590">
    <property type="entry name" value="Aldehyde_DH_dom"/>
</dbReference>
<dbReference type="EC" id="1.2.1.27" evidence="2"/>
<dbReference type="InterPro" id="IPR016160">
    <property type="entry name" value="Ald_DH_CS_CYS"/>
</dbReference>
<dbReference type="NCBIfam" id="TIGR01722">
    <property type="entry name" value="MMSDH"/>
    <property type="match status" value="1"/>
</dbReference>
<dbReference type="Gene3D" id="3.40.309.10">
    <property type="entry name" value="Aldehyde Dehydrogenase, Chain A, domain 2"/>
    <property type="match status" value="1"/>
</dbReference>
<dbReference type="SUPFAM" id="SSF53720">
    <property type="entry name" value="ALDH-like"/>
    <property type="match status" value="1"/>
</dbReference>
<dbReference type="InterPro" id="IPR016161">
    <property type="entry name" value="Ald_DH/histidinol_DH"/>
</dbReference>
<evidence type="ECO:0000259" key="5">
    <source>
        <dbReference type="Pfam" id="PF00171"/>
    </source>
</evidence>
<evidence type="ECO:0000256" key="4">
    <source>
        <dbReference type="ARBA" id="ARBA00023027"/>
    </source>
</evidence>
<evidence type="ECO:0000313" key="7">
    <source>
        <dbReference type="Proteomes" id="UP001228019"/>
    </source>
</evidence>
<sequence>MNVSLTPSDTTLQTVKLLIDGEWVESQSSEWHDIVNPATQQVLARVPFATAAEVDAAIAAAQHAFQTWKQTPIGARMRIMLKLQALIREHSKRIAAVLSAEQGKTLADAEGDIFRGLEVVEHACSIGTLQMGEFAENVAGGVDTYTLRQPIGVCAGITPFNFPAMIPLWMFPMAIACGNTFVLKPSEQDPLSTMLLVELAIEAGVPAGVLNVVHGGKDVVDALCTHKDIKAVSFVGSTAVGTHVYDLAGRHGKRVQSMMGAKNHAVVLPDANREQTLNALVGAGFGAAGQRCMATSVVVMVGAARQWLPELKALAQKLKVNAGSEPGTDVGPVISKRAKARILELIESGVQQGAKLELDGRDISVPGFEQGNFVGPTLFSGVTTDMRIYTEEIFGPVLVVLEVDTLDQAIALVNANPFGNGTGLFTQSGAAARKFQSEIDVGQVGINIPIPVPVPFFSFTGSRGSKLGDLGPYGKQVVQFYTQTKTVTARWFDDDSVNDGVNTTINLR</sequence>
<dbReference type="InterPro" id="IPR016162">
    <property type="entry name" value="Ald_DH_N"/>
</dbReference>
<dbReference type="Pfam" id="PF00171">
    <property type="entry name" value="Aldedh"/>
    <property type="match status" value="1"/>
</dbReference>
<keyword evidence="4" id="KW-0520">NAD</keyword>
<dbReference type="PROSITE" id="PS00070">
    <property type="entry name" value="ALDEHYDE_DEHYDR_CYS"/>
    <property type="match status" value="1"/>
</dbReference>
<dbReference type="PANTHER" id="PTHR43866:SF3">
    <property type="entry name" value="METHYLMALONATE-SEMIALDEHYDE DEHYDROGENASE [ACYLATING], MITOCHONDRIAL"/>
    <property type="match status" value="1"/>
</dbReference>
<comment type="similarity">
    <text evidence="1">Belongs to the aldehyde dehydrogenase family.</text>
</comment>
<keyword evidence="7" id="KW-1185">Reference proteome</keyword>
<dbReference type="CDD" id="cd07085">
    <property type="entry name" value="ALDH_F6_MMSDH"/>
    <property type="match status" value="1"/>
</dbReference>
<evidence type="ECO:0000313" key="6">
    <source>
        <dbReference type="EMBL" id="MDO7897257.1"/>
    </source>
</evidence>
<name>A0ABT9BXN0_9PSED</name>
<dbReference type="PANTHER" id="PTHR43866">
    <property type="entry name" value="MALONATE-SEMIALDEHYDE DEHYDROGENASE"/>
    <property type="match status" value="1"/>
</dbReference>
<dbReference type="Proteomes" id="UP001228019">
    <property type="component" value="Unassembled WGS sequence"/>
</dbReference>
<dbReference type="GO" id="GO:0016491">
    <property type="term" value="F:oxidoreductase activity"/>
    <property type="evidence" value="ECO:0007669"/>
    <property type="project" value="UniProtKB-KW"/>
</dbReference>